<gene>
    <name evidence="7" type="ORF">VNI00_004204</name>
</gene>
<dbReference type="InterPro" id="IPR016169">
    <property type="entry name" value="FAD-bd_PCMH_sub2"/>
</dbReference>
<sequence>MSLRSWIGLALLSSRFFLPTEALPAANAGDAACASLVSSLGADIVHTSGSGFQDSVDSPLNLVNNALTPACVVTPTSTEHVSQAMAAIYNAKSKYAVLAGGHSAMKGWNNVEGGVLIDFKNMKSASYNAQKDTITLQPGIRWGETVAALAPQGVAPVGGRAAHVGSGFLLGGGISFLSPAVGWGADLYRELDVVLVDGTVVTATVDNEYSDLFKALKGGGNRFGIVTRYEVEAYHSGTKDDKTWTGGYIQYPESSIEDVLKATARFTREVKDPNATIFVTLVELVNDGVITPFLQVNLFYHGSELPESVFGELQSIPSAASNIRPMSYADIVAETFPDEDAHGTTFIYGSSVLAGTDEDAFVNAFKANLDFTNSHKSQLSNTALTFTPVPDSQVLAGRERGGNAIDAPVTGGYAVVQIMQTLVPGVVEPSSEILDAKKQLLQQIKPTPGLPLFLNECDANQNIFATYGQYNFLKQTYAKYDPERIQHAIYFRTHGPLN</sequence>
<feature type="domain" description="FAD-binding PCMH-type" evidence="6">
    <location>
        <begin position="65"/>
        <end position="236"/>
    </location>
</feature>
<feature type="signal peptide" evidence="5">
    <location>
        <begin position="1"/>
        <end position="22"/>
    </location>
</feature>
<keyword evidence="3" id="KW-0274">FAD</keyword>
<evidence type="ECO:0000256" key="2">
    <source>
        <dbReference type="ARBA" id="ARBA00022630"/>
    </source>
</evidence>
<comment type="caution">
    <text evidence="7">The sequence shown here is derived from an EMBL/GenBank/DDBJ whole genome shotgun (WGS) entry which is preliminary data.</text>
</comment>
<dbReference type="InterPro" id="IPR006094">
    <property type="entry name" value="Oxid_FAD_bind_N"/>
</dbReference>
<evidence type="ECO:0000256" key="4">
    <source>
        <dbReference type="ARBA" id="ARBA00023002"/>
    </source>
</evidence>
<dbReference type="Gene3D" id="3.30.465.10">
    <property type="match status" value="1"/>
</dbReference>
<evidence type="ECO:0000259" key="6">
    <source>
        <dbReference type="PROSITE" id="PS51387"/>
    </source>
</evidence>
<dbReference type="EMBL" id="JAYKXP010000011">
    <property type="protein sequence ID" value="KAK7052884.1"/>
    <property type="molecule type" value="Genomic_DNA"/>
</dbReference>
<dbReference type="PANTHER" id="PTHR42973:SF13">
    <property type="entry name" value="FAD-BINDING PCMH-TYPE DOMAIN-CONTAINING PROTEIN"/>
    <property type="match status" value="1"/>
</dbReference>
<dbReference type="InterPro" id="IPR036318">
    <property type="entry name" value="FAD-bd_PCMH-like_sf"/>
</dbReference>
<reference evidence="7 8" key="1">
    <citation type="submission" date="2024-01" db="EMBL/GenBank/DDBJ databases">
        <title>A draft genome for a cacao thread blight-causing isolate of Paramarasmius palmivorus.</title>
        <authorList>
            <person name="Baruah I.K."/>
            <person name="Bukari Y."/>
            <person name="Amoako-Attah I."/>
            <person name="Meinhardt L.W."/>
            <person name="Bailey B.A."/>
            <person name="Cohen S.P."/>
        </authorList>
    </citation>
    <scope>NUCLEOTIDE SEQUENCE [LARGE SCALE GENOMIC DNA]</scope>
    <source>
        <strain evidence="7 8">GH-12</strain>
    </source>
</reference>
<evidence type="ECO:0000313" key="8">
    <source>
        <dbReference type="Proteomes" id="UP001383192"/>
    </source>
</evidence>
<evidence type="ECO:0000313" key="7">
    <source>
        <dbReference type="EMBL" id="KAK7052884.1"/>
    </source>
</evidence>
<feature type="chain" id="PRO_5043687587" description="FAD-binding PCMH-type domain-containing protein" evidence="5">
    <location>
        <begin position="23"/>
        <end position="498"/>
    </location>
</feature>
<keyword evidence="5" id="KW-0732">Signal</keyword>
<dbReference type="Gene3D" id="3.40.462.20">
    <property type="match status" value="1"/>
</dbReference>
<dbReference type="Pfam" id="PF01565">
    <property type="entry name" value="FAD_binding_4"/>
    <property type="match status" value="1"/>
</dbReference>
<protein>
    <recommendedName>
        <fullName evidence="6">FAD-binding PCMH-type domain-containing protein</fullName>
    </recommendedName>
</protein>
<dbReference type="PROSITE" id="PS51387">
    <property type="entry name" value="FAD_PCMH"/>
    <property type="match status" value="1"/>
</dbReference>
<dbReference type="GO" id="GO:0016491">
    <property type="term" value="F:oxidoreductase activity"/>
    <property type="evidence" value="ECO:0007669"/>
    <property type="project" value="UniProtKB-KW"/>
</dbReference>
<evidence type="ECO:0000256" key="1">
    <source>
        <dbReference type="ARBA" id="ARBA00005466"/>
    </source>
</evidence>
<keyword evidence="4" id="KW-0560">Oxidoreductase</keyword>
<dbReference type="InterPro" id="IPR050416">
    <property type="entry name" value="FAD-linked_Oxidoreductase"/>
</dbReference>
<accession>A0AAW0DNZ7</accession>
<evidence type="ECO:0000256" key="5">
    <source>
        <dbReference type="SAM" id="SignalP"/>
    </source>
</evidence>
<keyword evidence="8" id="KW-1185">Reference proteome</keyword>
<dbReference type="GO" id="GO:0071949">
    <property type="term" value="F:FAD binding"/>
    <property type="evidence" value="ECO:0007669"/>
    <property type="project" value="InterPro"/>
</dbReference>
<organism evidence="7 8">
    <name type="scientific">Paramarasmius palmivorus</name>
    <dbReference type="NCBI Taxonomy" id="297713"/>
    <lineage>
        <taxon>Eukaryota</taxon>
        <taxon>Fungi</taxon>
        <taxon>Dikarya</taxon>
        <taxon>Basidiomycota</taxon>
        <taxon>Agaricomycotina</taxon>
        <taxon>Agaricomycetes</taxon>
        <taxon>Agaricomycetidae</taxon>
        <taxon>Agaricales</taxon>
        <taxon>Marasmiineae</taxon>
        <taxon>Marasmiaceae</taxon>
        <taxon>Paramarasmius</taxon>
    </lineage>
</organism>
<dbReference type="SUPFAM" id="SSF56176">
    <property type="entry name" value="FAD-binding/transporter-associated domain-like"/>
    <property type="match status" value="1"/>
</dbReference>
<dbReference type="InterPro" id="IPR016166">
    <property type="entry name" value="FAD-bd_PCMH"/>
</dbReference>
<proteinExistence type="inferred from homology"/>
<comment type="similarity">
    <text evidence="1">Belongs to the oxygen-dependent FAD-linked oxidoreductase family.</text>
</comment>
<evidence type="ECO:0000256" key="3">
    <source>
        <dbReference type="ARBA" id="ARBA00022827"/>
    </source>
</evidence>
<dbReference type="PANTHER" id="PTHR42973">
    <property type="entry name" value="BINDING OXIDOREDUCTASE, PUTATIVE (AFU_ORTHOLOGUE AFUA_1G17690)-RELATED"/>
    <property type="match status" value="1"/>
</dbReference>
<dbReference type="AlphaFoldDB" id="A0AAW0DNZ7"/>
<keyword evidence="2" id="KW-0285">Flavoprotein</keyword>
<name>A0AAW0DNZ7_9AGAR</name>
<dbReference type="Proteomes" id="UP001383192">
    <property type="component" value="Unassembled WGS sequence"/>
</dbReference>